<evidence type="ECO:0000259" key="2">
    <source>
        <dbReference type="Pfam" id="PF01757"/>
    </source>
</evidence>
<protein>
    <submittedName>
        <fullName evidence="3">Peptidoglycan/LPS O-acetylase OafA/YrhL</fullName>
    </submittedName>
</protein>
<reference evidence="3 4" key="1">
    <citation type="submission" date="2023-07" db="EMBL/GenBank/DDBJ databases">
        <title>Genomic Encyclopedia of Type Strains, Phase IV (KMG-IV): sequencing the most valuable type-strain genomes for metagenomic binning, comparative biology and taxonomic classification.</title>
        <authorList>
            <person name="Goeker M."/>
        </authorList>
    </citation>
    <scope>NUCLEOTIDE SEQUENCE [LARGE SCALE GENOMIC DNA]</scope>
    <source>
        <strain evidence="3 4">DSM 19922</strain>
    </source>
</reference>
<feature type="transmembrane region" description="Helical" evidence="1">
    <location>
        <begin position="36"/>
        <end position="57"/>
    </location>
</feature>
<feature type="transmembrane region" description="Helical" evidence="1">
    <location>
        <begin position="78"/>
        <end position="98"/>
    </location>
</feature>
<feature type="domain" description="Acyltransferase 3" evidence="2">
    <location>
        <begin position="6"/>
        <end position="321"/>
    </location>
</feature>
<evidence type="ECO:0000313" key="4">
    <source>
        <dbReference type="Proteomes" id="UP001244552"/>
    </source>
</evidence>
<keyword evidence="1" id="KW-1133">Transmembrane helix</keyword>
<dbReference type="InterPro" id="IPR050879">
    <property type="entry name" value="Acyltransferase_3"/>
</dbReference>
<dbReference type="InterPro" id="IPR002656">
    <property type="entry name" value="Acyl_transf_3_dom"/>
</dbReference>
<proteinExistence type="predicted"/>
<name>A0ABU0MSJ4_9PROT</name>
<keyword evidence="1" id="KW-0472">Membrane</keyword>
<organism evidence="3 4">
    <name type="scientific">Azospirillum picis</name>
    <dbReference type="NCBI Taxonomy" id="488438"/>
    <lineage>
        <taxon>Bacteria</taxon>
        <taxon>Pseudomonadati</taxon>
        <taxon>Pseudomonadota</taxon>
        <taxon>Alphaproteobacteria</taxon>
        <taxon>Rhodospirillales</taxon>
        <taxon>Azospirillaceae</taxon>
        <taxon>Azospirillum</taxon>
    </lineage>
</organism>
<evidence type="ECO:0000256" key="1">
    <source>
        <dbReference type="SAM" id="Phobius"/>
    </source>
</evidence>
<feature type="transmembrane region" description="Helical" evidence="1">
    <location>
        <begin position="296"/>
        <end position="314"/>
    </location>
</feature>
<accession>A0ABU0MSJ4</accession>
<feature type="transmembrane region" description="Helical" evidence="1">
    <location>
        <begin position="199"/>
        <end position="216"/>
    </location>
</feature>
<feature type="transmembrane region" description="Helical" evidence="1">
    <location>
        <begin position="353"/>
        <end position="373"/>
    </location>
</feature>
<dbReference type="EMBL" id="JAUSVU010000023">
    <property type="protein sequence ID" value="MDQ0536086.1"/>
    <property type="molecule type" value="Genomic_DNA"/>
</dbReference>
<dbReference type="Pfam" id="PF01757">
    <property type="entry name" value="Acyl_transf_3"/>
    <property type="match status" value="1"/>
</dbReference>
<dbReference type="RefSeq" id="WP_209983975.1">
    <property type="nucleotide sequence ID" value="NZ_JAGINO010000013.1"/>
</dbReference>
<feature type="transmembrane region" description="Helical" evidence="1">
    <location>
        <begin position="237"/>
        <end position="258"/>
    </location>
</feature>
<gene>
    <name evidence="3" type="ORF">QO018_004977</name>
</gene>
<feature type="transmembrane region" description="Helical" evidence="1">
    <location>
        <begin position="167"/>
        <end position="187"/>
    </location>
</feature>
<keyword evidence="4" id="KW-1185">Reference proteome</keyword>
<keyword evidence="1" id="KW-0812">Transmembrane</keyword>
<sequence>MRFQVLDGWRGVCALSVALFHLNALGHFHDVGFVRGSYLFVDFFFVLSGFVITHAYLGRIGDAPSAGGFLVRRFGRVWPLHAMVLLAFVPLEVLKALVGGSSEPAFSGQFEPSAFFTNMALLHALGVEKSWTWNIPSWSISAEFFAYVTFAAVCLATRRATARGQTAALTAVSALLAVVGAAVVIGFSDQYIDTSYDYGYFRCLYGFFTGHLVYRLHAASRITASSGGVAPGRPAAGLLAGMEILCLVAVIAFVAASAGNALSLAAPLVFALVVWVFTFEAGPLSRLLATTPFQRLGTWSYSVYMVHALVLAVLQKGASVMQGMLGRPLFTERTVDGTTDRLLFFGDLWAMDLLAVVYLLVVTVLSAITYRFIELPGQAFFNRLLVRMRKPSASMPVQAVPSAAEPEVKTA</sequence>
<feature type="transmembrane region" description="Helical" evidence="1">
    <location>
        <begin position="135"/>
        <end position="155"/>
    </location>
</feature>
<dbReference type="Proteomes" id="UP001244552">
    <property type="component" value="Unassembled WGS sequence"/>
</dbReference>
<feature type="transmembrane region" description="Helical" evidence="1">
    <location>
        <begin position="264"/>
        <end position="284"/>
    </location>
</feature>
<comment type="caution">
    <text evidence="3">The sequence shown here is derived from an EMBL/GenBank/DDBJ whole genome shotgun (WGS) entry which is preliminary data.</text>
</comment>
<evidence type="ECO:0000313" key="3">
    <source>
        <dbReference type="EMBL" id="MDQ0536086.1"/>
    </source>
</evidence>
<dbReference type="PANTHER" id="PTHR23028:SF131">
    <property type="entry name" value="BLR2367 PROTEIN"/>
    <property type="match status" value="1"/>
</dbReference>
<dbReference type="PANTHER" id="PTHR23028">
    <property type="entry name" value="ACETYLTRANSFERASE"/>
    <property type="match status" value="1"/>
</dbReference>